<dbReference type="InterPro" id="IPR021853">
    <property type="entry name" value="DUF3460"/>
</dbReference>
<dbReference type="RefSeq" id="WP_099787663.1">
    <property type="nucleotide sequence ID" value="NZ_JBHLYV010000029.1"/>
</dbReference>
<dbReference type="Proteomes" id="UP000230390">
    <property type="component" value="Unassembled WGS sequence"/>
</dbReference>
<dbReference type="Pfam" id="PF11943">
    <property type="entry name" value="DUF3460"/>
    <property type="match status" value="1"/>
</dbReference>
<dbReference type="EMBL" id="PDOC01000003">
    <property type="protein sequence ID" value="PIL45752.1"/>
    <property type="molecule type" value="Genomic_DNA"/>
</dbReference>
<protein>
    <recommendedName>
        <fullName evidence="3">DUF3460 domain-containing protein</fullName>
    </recommendedName>
</protein>
<comment type="caution">
    <text evidence="1">The sequence shown here is derived from an EMBL/GenBank/DDBJ whole genome shotgun (WGS) entry which is preliminary data.</text>
</comment>
<dbReference type="AlphaFoldDB" id="A0A2G8TI87"/>
<name>A0A2G8TI87_9BURK</name>
<reference evidence="1 2" key="1">
    <citation type="submission" date="2017-10" db="EMBL/GenBank/DDBJ databases">
        <title>Massilia psychrophilum sp. nov., a novel purple-pigmented bacterium isolated from Tianshan glacier, Xinjiang Municipality, China.</title>
        <authorList>
            <person name="Wang H."/>
        </authorList>
    </citation>
    <scope>NUCLEOTIDE SEQUENCE [LARGE SCALE GENOMIC DNA]</scope>
    <source>
        <strain evidence="1 2">JCM 30074</strain>
    </source>
</reference>
<proteinExistence type="predicted"/>
<organism evidence="1 2">
    <name type="scientific">Massilia eurypsychrophila</name>
    <dbReference type="NCBI Taxonomy" id="1485217"/>
    <lineage>
        <taxon>Bacteria</taxon>
        <taxon>Pseudomonadati</taxon>
        <taxon>Pseudomonadota</taxon>
        <taxon>Betaproteobacteria</taxon>
        <taxon>Burkholderiales</taxon>
        <taxon>Oxalobacteraceae</taxon>
        <taxon>Telluria group</taxon>
        <taxon>Massilia</taxon>
    </lineage>
</organism>
<gene>
    <name evidence="1" type="ORF">CR105_06720</name>
</gene>
<evidence type="ECO:0000313" key="1">
    <source>
        <dbReference type="EMBL" id="PIL45752.1"/>
    </source>
</evidence>
<sequence length="70" mass="8311">MSAKPEQSRSGPGGYVSEFDQFIHDYMAQHPEVEQSQAEGWYIWWDHMVDLNDLETRHDNDVPVKPYHYD</sequence>
<keyword evidence="2" id="KW-1185">Reference proteome</keyword>
<dbReference type="OrthoDB" id="5296692at2"/>
<evidence type="ECO:0008006" key="3">
    <source>
        <dbReference type="Google" id="ProtNLM"/>
    </source>
</evidence>
<accession>A0A2G8TI87</accession>
<evidence type="ECO:0000313" key="2">
    <source>
        <dbReference type="Proteomes" id="UP000230390"/>
    </source>
</evidence>